<keyword evidence="1" id="KW-0732">Signal</keyword>
<comment type="caution">
    <text evidence="2">The sequence shown here is derived from an EMBL/GenBank/DDBJ whole genome shotgun (WGS) entry which is preliminary data.</text>
</comment>
<evidence type="ECO:0000256" key="1">
    <source>
        <dbReference type="SAM" id="SignalP"/>
    </source>
</evidence>
<organism evidence="2 3">
    <name type="scientific">Candidatus Raymondbacteria bacterium RIFOXYD12_FULL_49_13</name>
    <dbReference type="NCBI Taxonomy" id="1817890"/>
    <lineage>
        <taxon>Bacteria</taxon>
        <taxon>Raymondiibacteriota</taxon>
    </lineage>
</organism>
<feature type="signal peptide" evidence="1">
    <location>
        <begin position="1"/>
        <end position="21"/>
    </location>
</feature>
<proteinExistence type="predicted"/>
<gene>
    <name evidence="2" type="ORF">A2519_08085</name>
</gene>
<evidence type="ECO:0000313" key="2">
    <source>
        <dbReference type="EMBL" id="OGK00874.1"/>
    </source>
</evidence>
<name>A0A1F7F2I1_UNCRA</name>
<dbReference type="AlphaFoldDB" id="A0A1F7F2I1"/>
<reference evidence="2 3" key="1">
    <citation type="journal article" date="2016" name="Nat. Commun.">
        <title>Thousands of microbial genomes shed light on interconnected biogeochemical processes in an aquifer system.</title>
        <authorList>
            <person name="Anantharaman K."/>
            <person name="Brown C.T."/>
            <person name="Hug L.A."/>
            <person name="Sharon I."/>
            <person name="Castelle C.J."/>
            <person name="Probst A.J."/>
            <person name="Thomas B.C."/>
            <person name="Singh A."/>
            <person name="Wilkins M.J."/>
            <person name="Karaoz U."/>
            <person name="Brodie E.L."/>
            <person name="Williams K.H."/>
            <person name="Hubbard S.S."/>
            <person name="Banfield J.F."/>
        </authorList>
    </citation>
    <scope>NUCLEOTIDE SEQUENCE [LARGE SCALE GENOMIC DNA]</scope>
</reference>
<accession>A0A1F7F2I1</accession>
<evidence type="ECO:0008006" key="4">
    <source>
        <dbReference type="Google" id="ProtNLM"/>
    </source>
</evidence>
<dbReference type="EMBL" id="MFYX01000139">
    <property type="protein sequence ID" value="OGK00874.1"/>
    <property type="molecule type" value="Genomic_DNA"/>
</dbReference>
<dbReference type="Proteomes" id="UP000179243">
    <property type="component" value="Unassembled WGS sequence"/>
</dbReference>
<feature type="chain" id="PRO_5009528338" description="Outer membrane protein beta-barrel domain-containing protein" evidence="1">
    <location>
        <begin position="22"/>
        <end position="182"/>
    </location>
</feature>
<protein>
    <recommendedName>
        <fullName evidence="4">Outer membrane protein beta-barrel domain-containing protein</fullName>
    </recommendedName>
</protein>
<evidence type="ECO:0000313" key="3">
    <source>
        <dbReference type="Proteomes" id="UP000179243"/>
    </source>
</evidence>
<sequence length="182" mass="19820">MTRCSSSFLIFFSVIVFSAFAQDYVSKKEAFSRNSLLGGQNAMGLQQPAGSGLLDASHLTMHQSYTMSYASNGTQGDMTGLYLNRLQYQFSVPVTLQVDVGLFHKPLALAGKESGFGTGGQDAVLTVPRIGLFYKASENLFMSFEYINIPAGYSSMFMPYGAGYGMFSSPGYQRPLARPQSE</sequence>